<dbReference type="EMBL" id="JACHIF010000005">
    <property type="protein sequence ID" value="MBB5038598.1"/>
    <property type="molecule type" value="Genomic_DNA"/>
</dbReference>
<name>A0A7W8DQK7_9BACT</name>
<dbReference type="RefSeq" id="WP_184209562.1">
    <property type="nucleotide sequence ID" value="NZ_JACHIF010000005.1"/>
</dbReference>
<evidence type="ECO:0008006" key="4">
    <source>
        <dbReference type="Google" id="ProtNLM"/>
    </source>
</evidence>
<protein>
    <recommendedName>
        <fullName evidence="4">Addiction module component</fullName>
    </recommendedName>
</protein>
<gene>
    <name evidence="2" type="ORF">HNQ64_002861</name>
</gene>
<organism evidence="2 3">
    <name type="scientific">Prosthecobacter dejongeii</name>
    <dbReference type="NCBI Taxonomy" id="48465"/>
    <lineage>
        <taxon>Bacteria</taxon>
        <taxon>Pseudomonadati</taxon>
        <taxon>Verrucomicrobiota</taxon>
        <taxon>Verrucomicrobiia</taxon>
        <taxon>Verrucomicrobiales</taxon>
        <taxon>Verrucomicrobiaceae</taxon>
        <taxon>Prosthecobacter</taxon>
    </lineage>
</organism>
<reference evidence="2 3" key="1">
    <citation type="submission" date="2020-08" db="EMBL/GenBank/DDBJ databases">
        <title>Genomic Encyclopedia of Type Strains, Phase IV (KMG-IV): sequencing the most valuable type-strain genomes for metagenomic binning, comparative biology and taxonomic classification.</title>
        <authorList>
            <person name="Goeker M."/>
        </authorList>
    </citation>
    <scope>NUCLEOTIDE SEQUENCE [LARGE SCALE GENOMIC DNA]</scope>
    <source>
        <strain evidence="2 3">DSM 12251</strain>
    </source>
</reference>
<dbReference type="Proteomes" id="UP000534294">
    <property type="component" value="Unassembled WGS sequence"/>
</dbReference>
<proteinExistence type="predicted"/>
<keyword evidence="3" id="KW-1185">Reference proteome</keyword>
<dbReference type="AlphaFoldDB" id="A0A7W8DQK7"/>
<sequence length="49" mass="5514">MVIESIPALAHLSSDEQLILAAELWRGNTQGDEDSPDPQIVKLLREREE</sequence>
<evidence type="ECO:0000256" key="1">
    <source>
        <dbReference type="SAM" id="MobiDB-lite"/>
    </source>
</evidence>
<accession>A0A7W8DQK7</accession>
<feature type="region of interest" description="Disordered" evidence="1">
    <location>
        <begin position="27"/>
        <end position="49"/>
    </location>
</feature>
<evidence type="ECO:0000313" key="3">
    <source>
        <dbReference type="Proteomes" id="UP000534294"/>
    </source>
</evidence>
<evidence type="ECO:0000313" key="2">
    <source>
        <dbReference type="EMBL" id="MBB5038598.1"/>
    </source>
</evidence>
<comment type="caution">
    <text evidence="2">The sequence shown here is derived from an EMBL/GenBank/DDBJ whole genome shotgun (WGS) entry which is preliminary data.</text>
</comment>